<name>K2P2R5_9HYPH</name>
<dbReference type="AlphaFoldDB" id="K2P2R5"/>
<keyword evidence="4" id="KW-1185">Reference proteome</keyword>
<keyword evidence="1" id="KW-0812">Transmembrane</keyword>
<evidence type="ECO:0000256" key="1">
    <source>
        <dbReference type="SAM" id="Phobius"/>
    </source>
</evidence>
<gene>
    <name evidence="3" type="ORF">NA8A_15521</name>
</gene>
<dbReference type="Proteomes" id="UP000007374">
    <property type="component" value="Unassembled WGS sequence"/>
</dbReference>
<proteinExistence type="predicted"/>
<feature type="transmembrane region" description="Helical" evidence="1">
    <location>
        <begin position="43"/>
        <end position="62"/>
    </location>
</feature>
<dbReference type="eggNOG" id="ENOG5032TC0">
    <property type="taxonomic scope" value="Bacteria"/>
</dbReference>
<dbReference type="RefSeq" id="WP_009451286.1">
    <property type="nucleotide sequence ID" value="NZ_AMSI01000010.1"/>
</dbReference>
<reference evidence="3 4" key="1">
    <citation type="journal article" date="2012" name="J. Bacteriol.">
        <title>Genome Sequence of Nitratireductor indicus Type Strain C115.</title>
        <authorList>
            <person name="Lai Q."/>
            <person name="Li G."/>
            <person name="Yu Z."/>
            <person name="Shao Z."/>
        </authorList>
    </citation>
    <scope>NUCLEOTIDE SEQUENCE [LARGE SCALE GENOMIC DNA]</scope>
    <source>
        <strain evidence="3 4">C115</strain>
    </source>
</reference>
<feature type="transmembrane region" description="Helical" evidence="1">
    <location>
        <begin position="12"/>
        <end position="31"/>
    </location>
</feature>
<dbReference type="OrthoDB" id="5186924at2"/>
<feature type="transmembrane region" description="Helical" evidence="1">
    <location>
        <begin position="119"/>
        <end position="139"/>
    </location>
</feature>
<feature type="domain" description="DUF1468" evidence="2">
    <location>
        <begin position="12"/>
        <end position="141"/>
    </location>
</feature>
<organism evidence="3 4">
    <name type="scientific">Nitratireductor indicus C115</name>
    <dbReference type="NCBI Taxonomy" id="1231190"/>
    <lineage>
        <taxon>Bacteria</taxon>
        <taxon>Pseudomonadati</taxon>
        <taxon>Pseudomonadota</taxon>
        <taxon>Alphaproteobacteria</taxon>
        <taxon>Hyphomicrobiales</taxon>
        <taxon>Phyllobacteriaceae</taxon>
        <taxon>Nitratireductor</taxon>
    </lineage>
</organism>
<keyword evidence="1" id="KW-0472">Membrane</keyword>
<protein>
    <submittedName>
        <fullName evidence="3">Tripartite tricarboxylate transporter(TTT) family protein TctB</fullName>
    </submittedName>
</protein>
<dbReference type="InterPro" id="IPR009936">
    <property type="entry name" value="DUF1468"/>
</dbReference>
<evidence type="ECO:0000313" key="3">
    <source>
        <dbReference type="EMBL" id="EKF41631.1"/>
    </source>
</evidence>
<evidence type="ECO:0000313" key="4">
    <source>
        <dbReference type="Proteomes" id="UP000007374"/>
    </source>
</evidence>
<sequence length="146" mass="15289">MRLISGRWSDTISGGMIALFGAGVLLEGARYPIGTLNRMGPGYLPIVAGVVLLALGIAIIFVGDGGIGETPRNMRAPAFIFSGLIMWGLLVERAGLVIATAALIILAALAHPKPNPRRVLITLVTLPLASVAVFIYGLGLPIKPFF</sequence>
<dbReference type="EMBL" id="AMSI01000010">
    <property type="protein sequence ID" value="EKF41631.1"/>
    <property type="molecule type" value="Genomic_DNA"/>
</dbReference>
<dbReference type="PATRIC" id="fig|1231190.3.peg.3215"/>
<comment type="caution">
    <text evidence="3">The sequence shown here is derived from an EMBL/GenBank/DDBJ whole genome shotgun (WGS) entry which is preliminary data.</text>
</comment>
<dbReference type="Pfam" id="PF07331">
    <property type="entry name" value="TctB"/>
    <property type="match status" value="1"/>
</dbReference>
<keyword evidence="1" id="KW-1133">Transmembrane helix</keyword>
<dbReference type="STRING" id="721133.SAMN05216176_110167"/>
<accession>K2P2R5</accession>
<evidence type="ECO:0000259" key="2">
    <source>
        <dbReference type="Pfam" id="PF07331"/>
    </source>
</evidence>